<organism evidence="4 5">
    <name type="scientific">Durio zibethinus</name>
    <name type="common">Durian</name>
    <dbReference type="NCBI Taxonomy" id="66656"/>
    <lineage>
        <taxon>Eukaryota</taxon>
        <taxon>Viridiplantae</taxon>
        <taxon>Streptophyta</taxon>
        <taxon>Embryophyta</taxon>
        <taxon>Tracheophyta</taxon>
        <taxon>Spermatophyta</taxon>
        <taxon>Magnoliopsida</taxon>
        <taxon>eudicotyledons</taxon>
        <taxon>Gunneridae</taxon>
        <taxon>Pentapetalae</taxon>
        <taxon>rosids</taxon>
        <taxon>malvids</taxon>
        <taxon>Malvales</taxon>
        <taxon>Malvaceae</taxon>
        <taxon>Helicteroideae</taxon>
        <taxon>Durio</taxon>
    </lineage>
</organism>
<evidence type="ECO:0000313" key="5">
    <source>
        <dbReference type="RefSeq" id="XP_022752217.1"/>
    </source>
</evidence>
<dbReference type="GO" id="GO:0009451">
    <property type="term" value="P:RNA modification"/>
    <property type="evidence" value="ECO:0007669"/>
    <property type="project" value="InterPro"/>
</dbReference>
<dbReference type="AlphaFoldDB" id="A0A6P5ZI45"/>
<feature type="region of interest" description="Disordered" evidence="3">
    <location>
        <begin position="13"/>
        <end position="38"/>
    </location>
</feature>
<evidence type="ECO:0000256" key="1">
    <source>
        <dbReference type="ARBA" id="ARBA00022737"/>
    </source>
</evidence>
<dbReference type="Gene3D" id="1.25.40.10">
    <property type="entry name" value="Tetratricopeptide repeat domain"/>
    <property type="match status" value="1"/>
</dbReference>
<proteinExistence type="predicted"/>
<sequence length="279" mass="30769">MVYTTSVRRVTGDKTVRPEGTIPHKGVNRDGQTDSERRKDECSSLGVARIFMQNVVKRTGLALSDRMIERNVVSWTVLICDKMVTPEKHRHFSVKCKFVLFGFESVRLVGNSVVDMYSKCGSINEAVTMLGSIECKKMERSQMSKAIIAGSLIDLYVKCGNLIKARGLFNLIGKKNVASWRALILGYAQEEKLAKAIELFRQLKNSSMQVDGSVLSIMIGVFADFALVEQGKQMHMSRASTLDSETEAPADPEAFRSFTCVSSTLGPSGCGTDSLHARP</sequence>
<dbReference type="GeneID" id="111300901"/>
<dbReference type="Proteomes" id="UP000515121">
    <property type="component" value="Unplaced"/>
</dbReference>
<dbReference type="InterPro" id="IPR011990">
    <property type="entry name" value="TPR-like_helical_dom_sf"/>
</dbReference>
<dbReference type="KEGG" id="dzi:111300901"/>
<evidence type="ECO:0000256" key="3">
    <source>
        <dbReference type="SAM" id="MobiDB-lite"/>
    </source>
</evidence>
<reference evidence="5" key="1">
    <citation type="submission" date="2025-08" db="UniProtKB">
        <authorList>
            <consortium name="RefSeq"/>
        </authorList>
    </citation>
    <scope>IDENTIFICATION</scope>
    <source>
        <tissue evidence="5">Fruit stalk</tissue>
    </source>
</reference>
<protein>
    <submittedName>
        <fullName evidence="5">Pentatricopeptide repeat-containing protein At2g13600-like</fullName>
    </submittedName>
</protein>
<keyword evidence="1" id="KW-0677">Repeat</keyword>
<dbReference type="RefSeq" id="XP_022752217.1">
    <property type="nucleotide sequence ID" value="XM_022896482.1"/>
</dbReference>
<dbReference type="PROSITE" id="PS51375">
    <property type="entry name" value="PPR"/>
    <property type="match status" value="1"/>
</dbReference>
<dbReference type="PANTHER" id="PTHR47926">
    <property type="entry name" value="PENTATRICOPEPTIDE REPEAT-CONTAINING PROTEIN"/>
    <property type="match status" value="1"/>
</dbReference>
<evidence type="ECO:0000313" key="4">
    <source>
        <dbReference type="Proteomes" id="UP000515121"/>
    </source>
</evidence>
<feature type="compositionally biased region" description="Basic and acidic residues" evidence="3">
    <location>
        <begin position="27"/>
        <end position="38"/>
    </location>
</feature>
<feature type="repeat" description="PPR" evidence="2">
    <location>
        <begin position="176"/>
        <end position="210"/>
    </location>
</feature>
<dbReference type="InterPro" id="IPR002885">
    <property type="entry name" value="PPR_rpt"/>
</dbReference>
<dbReference type="Pfam" id="PF01535">
    <property type="entry name" value="PPR"/>
    <property type="match status" value="3"/>
</dbReference>
<accession>A0A6P5ZI45</accession>
<dbReference type="InterPro" id="IPR046960">
    <property type="entry name" value="PPR_At4g14850-like_plant"/>
</dbReference>
<gene>
    <name evidence="5" type="primary">LOC111300901</name>
</gene>
<dbReference type="OrthoDB" id="938689at2759"/>
<dbReference type="GO" id="GO:0003723">
    <property type="term" value="F:RNA binding"/>
    <property type="evidence" value="ECO:0007669"/>
    <property type="project" value="InterPro"/>
</dbReference>
<keyword evidence="4" id="KW-1185">Reference proteome</keyword>
<evidence type="ECO:0000256" key="2">
    <source>
        <dbReference type="PROSITE-ProRule" id="PRU00708"/>
    </source>
</evidence>
<dbReference type="PANTHER" id="PTHR47926:SF347">
    <property type="entry name" value="PENTATRICOPEPTIDE REPEAT-CONTAINING PROTEIN"/>
    <property type="match status" value="1"/>
</dbReference>
<name>A0A6P5ZI45_DURZI</name>